<keyword evidence="2" id="KW-1185">Reference proteome</keyword>
<gene>
    <name evidence="1" type="ORF">SAMN02746009_03809</name>
</gene>
<dbReference type="AlphaFoldDB" id="A0A1M7FDS4"/>
<dbReference type="Proteomes" id="UP000183947">
    <property type="component" value="Unassembled WGS sequence"/>
</dbReference>
<organism evidence="1 2">
    <name type="scientific">Hymenobacter psychrotolerans DSM 18569</name>
    <dbReference type="NCBI Taxonomy" id="1121959"/>
    <lineage>
        <taxon>Bacteria</taxon>
        <taxon>Pseudomonadati</taxon>
        <taxon>Bacteroidota</taxon>
        <taxon>Cytophagia</taxon>
        <taxon>Cytophagales</taxon>
        <taxon>Hymenobacteraceae</taxon>
        <taxon>Hymenobacter</taxon>
    </lineage>
</organism>
<dbReference type="RefSeq" id="WP_262987471.1">
    <property type="nucleotide sequence ID" value="NZ_FRAS01000030.1"/>
</dbReference>
<sequence>MALPSLYAFNLLPLNAQIGLVVFEGTFLTNRIGRKATTSTSTT</sequence>
<dbReference type="EMBL" id="FRAS01000030">
    <property type="protein sequence ID" value="SHM02150.1"/>
    <property type="molecule type" value="Genomic_DNA"/>
</dbReference>
<name>A0A1M7FDS4_9BACT</name>
<evidence type="ECO:0000313" key="2">
    <source>
        <dbReference type="Proteomes" id="UP000183947"/>
    </source>
</evidence>
<accession>A0A1M7FDS4</accession>
<evidence type="ECO:0000313" key="1">
    <source>
        <dbReference type="EMBL" id="SHM02150.1"/>
    </source>
</evidence>
<reference evidence="2" key="1">
    <citation type="submission" date="2016-11" db="EMBL/GenBank/DDBJ databases">
        <authorList>
            <person name="Varghese N."/>
            <person name="Submissions S."/>
        </authorList>
    </citation>
    <scope>NUCLEOTIDE SEQUENCE [LARGE SCALE GENOMIC DNA]</scope>
    <source>
        <strain evidence="2">DSM 18569</strain>
    </source>
</reference>
<proteinExistence type="predicted"/>
<protein>
    <submittedName>
        <fullName evidence="1">Uncharacterized protein</fullName>
    </submittedName>
</protein>